<comment type="caution">
    <text evidence="6">The sequence shown here is derived from an EMBL/GenBank/DDBJ whole genome shotgun (WGS) entry which is preliminary data.</text>
</comment>
<dbReference type="Pfam" id="PF14559">
    <property type="entry name" value="TPR_19"/>
    <property type="match status" value="1"/>
</dbReference>
<organism evidence="6 7">
    <name type="scientific">Candidatus Ozemobacter sibiricus</name>
    <dbReference type="NCBI Taxonomy" id="2268124"/>
    <lineage>
        <taxon>Bacteria</taxon>
        <taxon>Candidatus Ozemobacteria</taxon>
        <taxon>Candidatus Ozemobacterales</taxon>
        <taxon>Candidatus Ozemobacteraceae</taxon>
        <taxon>Candidatus Ozemobacter</taxon>
    </lineage>
</organism>
<evidence type="ECO:0000256" key="2">
    <source>
        <dbReference type="ARBA" id="ARBA00022803"/>
    </source>
</evidence>
<dbReference type="Pfam" id="PF13432">
    <property type="entry name" value="TPR_16"/>
    <property type="match status" value="4"/>
</dbReference>
<dbReference type="SUPFAM" id="SSF48452">
    <property type="entry name" value="TPR-like"/>
    <property type="match status" value="2"/>
</dbReference>
<dbReference type="InterPro" id="IPR011990">
    <property type="entry name" value="TPR-like_helical_dom_sf"/>
</dbReference>
<feature type="repeat" description="TPR" evidence="3">
    <location>
        <begin position="269"/>
        <end position="302"/>
    </location>
</feature>
<keyword evidence="2 3" id="KW-0802">TPR repeat</keyword>
<dbReference type="Pfam" id="PF13181">
    <property type="entry name" value="TPR_8"/>
    <property type="match status" value="1"/>
</dbReference>
<keyword evidence="1" id="KW-0677">Repeat</keyword>
<feature type="region of interest" description="Disordered" evidence="4">
    <location>
        <begin position="112"/>
        <end position="174"/>
    </location>
</feature>
<protein>
    <submittedName>
        <fullName evidence="6">TPR repeat</fullName>
    </submittedName>
</protein>
<gene>
    <name evidence="6" type="ORF">OZSIB_2971</name>
</gene>
<dbReference type="EMBL" id="QOQW01000005">
    <property type="protein sequence ID" value="RCK80658.1"/>
    <property type="molecule type" value="Genomic_DNA"/>
</dbReference>
<accession>A0A367ZRA2</accession>
<sequence>MNRSPGRHRLLFLLLLVAASTAVSGQDLINSLLDQGMRHYAQQNWAAAADYLGQVCDMAPDHHTARYYLVYSLIMLKKYPAALKEASILVERQPGVPQYVQLREQIQQAMAASLAAQTSPGAPSGERRPGIPPKEVILGGYDPIKGKSLETPKMPTEARPSKPTPPKPPSPLEQAISYLDGGDFVEAARLLDDLLKKEPKNAKVLHHRGVVELNQRRYAEAVGWFKKAVEADPKSFETWFLLGEVATREGRLKDAEEAFQKAVAIKQDVFALLNLGDILRRQGQPKKALEIYEKVIKLDSNVVEAKINLAEAQLDLGRIDDATVLINDVLTTYPSNGQAHFIKGKILYRSDLLDDAISEIKLALNTAGDNPDYQLFLAKVLLKAFRTGEASERGAAVLRDNPQSFEARLILAEAMLMEGQTGDAEEHLNQAEKIRTSPELTRLRALIARRNGDNEKAKSLFQTYLSQDPDNGFAYLEYGDMLEKAGDIPSALEVYRLVKSRFAGTQFADNAEIRLAALGGSAASQEPALPGGGYTPPPLPTPPAKPGKVRY</sequence>
<keyword evidence="5" id="KW-0732">Signal</keyword>
<feature type="signal peptide" evidence="5">
    <location>
        <begin position="1"/>
        <end position="25"/>
    </location>
</feature>
<feature type="compositionally biased region" description="Pro residues" evidence="4">
    <location>
        <begin position="162"/>
        <end position="171"/>
    </location>
</feature>
<dbReference type="Proteomes" id="UP000252355">
    <property type="component" value="Unassembled WGS sequence"/>
</dbReference>
<dbReference type="SMART" id="SM00028">
    <property type="entry name" value="TPR"/>
    <property type="match status" value="8"/>
</dbReference>
<evidence type="ECO:0000256" key="3">
    <source>
        <dbReference type="PROSITE-ProRule" id="PRU00339"/>
    </source>
</evidence>
<dbReference type="PROSITE" id="PS50005">
    <property type="entry name" value="TPR"/>
    <property type="match status" value="2"/>
</dbReference>
<dbReference type="AlphaFoldDB" id="A0A367ZRA2"/>
<dbReference type="InterPro" id="IPR019734">
    <property type="entry name" value="TPR_rpt"/>
</dbReference>
<dbReference type="PANTHER" id="PTHR45586">
    <property type="entry name" value="TPR REPEAT-CONTAINING PROTEIN PA4667"/>
    <property type="match status" value="1"/>
</dbReference>
<evidence type="ECO:0000256" key="5">
    <source>
        <dbReference type="SAM" id="SignalP"/>
    </source>
</evidence>
<evidence type="ECO:0000313" key="6">
    <source>
        <dbReference type="EMBL" id="RCK80658.1"/>
    </source>
</evidence>
<reference evidence="6 7" key="1">
    <citation type="submission" date="2018-05" db="EMBL/GenBank/DDBJ databases">
        <title>A metagenomic window into the 2 km-deep terrestrial subsurface aquifer revealed taxonomically and functionally diverse microbial community comprising novel uncultured bacterial lineages.</title>
        <authorList>
            <person name="Kadnikov V.V."/>
            <person name="Mardanov A.V."/>
            <person name="Beletsky A.V."/>
            <person name="Banks D."/>
            <person name="Pimenov N.V."/>
            <person name="Frank Y.A."/>
            <person name="Karnachuk O.V."/>
            <person name="Ravin N.V."/>
        </authorList>
    </citation>
    <scope>NUCLEOTIDE SEQUENCE [LARGE SCALE GENOMIC DNA]</scope>
    <source>
        <strain evidence="6">BY5</strain>
    </source>
</reference>
<evidence type="ECO:0000256" key="1">
    <source>
        <dbReference type="ARBA" id="ARBA00022737"/>
    </source>
</evidence>
<dbReference type="Gene3D" id="1.25.40.10">
    <property type="entry name" value="Tetratricopeptide repeat domain"/>
    <property type="match status" value="2"/>
</dbReference>
<feature type="compositionally biased region" description="Pro residues" evidence="4">
    <location>
        <begin position="535"/>
        <end position="545"/>
    </location>
</feature>
<feature type="region of interest" description="Disordered" evidence="4">
    <location>
        <begin position="522"/>
        <end position="551"/>
    </location>
</feature>
<dbReference type="PANTHER" id="PTHR45586:SF1">
    <property type="entry name" value="LIPOPOLYSACCHARIDE ASSEMBLY PROTEIN B"/>
    <property type="match status" value="1"/>
</dbReference>
<feature type="chain" id="PRO_5016769610" evidence="5">
    <location>
        <begin position="26"/>
        <end position="551"/>
    </location>
</feature>
<feature type="compositionally biased region" description="Polar residues" evidence="4">
    <location>
        <begin position="112"/>
        <end position="121"/>
    </location>
</feature>
<evidence type="ECO:0000256" key="4">
    <source>
        <dbReference type="SAM" id="MobiDB-lite"/>
    </source>
</evidence>
<dbReference type="InterPro" id="IPR051012">
    <property type="entry name" value="CellSynth/LPSAsmb/PSIAsmb"/>
</dbReference>
<feature type="repeat" description="TPR" evidence="3">
    <location>
        <begin position="202"/>
        <end position="235"/>
    </location>
</feature>
<proteinExistence type="predicted"/>
<name>A0A367ZRA2_9BACT</name>
<evidence type="ECO:0000313" key="7">
    <source>
        <dbReference type="Proteomes" id="UP000252355"/>
    </source>
</evidence>